<dbReference type="Pfam" id="PF06112">
    <property type="entry name" value="Herpes_capsid"/>
    <property type="match status" value="1"/>
</dbReference>
<proteinExistence type="inferred from homology"/>
<dbReference type="Proteomes" id="UP000168086">
    <property type="component" value="Genome"/>
</dbReference>
<evidence type="ECO:0000256" key="3">
    <source>
        <dbReference type="ARBA" id="ARBA00022844"/>
    </source>
</evidence>
<comment type="subunit">
    <text evidence="4">Interacts with the major capsid protein/MCP.</text>
</comment>
<name>Q80BL5_SHV2C</name>
<keyword evidence="1 4" id="KW-0167">Capsid protein</keyword>
<evidence type="ECO:0000313" key="6">
    <source>
        <dbReference type="EMBL" id="CAC84362.1"/>
    </source>
</evidence>
<dbReference type="GO" id="GO:0019028">
    <property type="term" value="C:viral capsid"/>
    <property type="evidence" value="ECO:0007669"/>
    <property type="project" value="UniProtKB-UniRule"/>
</dbReference>
<evidence type="ECO:0000256" key="2">
    <source>
        <dbReference type="ARBA" id="ARBA00022562"/>
    </source>
</evidence>
<comment type="similarity">
    <text evidence="4">Belongs to the herpesviridae small capsomere-interacting protein family.</text>
</comment>
<dbReference type="InterPro" id="IPR009299">
    <property type="entry name" value="Herpes_capsid"/>
</dbReference>
<evidence type="ECO:0000256" key="5">
    <source>
        <dbReference type="SAM" id="MobiDB-lite"/>
    </source>
</evidence>
<keyword evidence="2 4" id="KW-1048">Host nucleus</keyword>
<feature type="compositionally biased region" description="Low complexity" evidence="5">
    <location>
        <begin position="103"/>
        <end position="124"/>
    </location>
</feature>
<feature type="region of interest" description="Disordered" evidence="5">
    <location>
        <begin position="103"/>
        <end position="138"/>
    </location>
</feature>
<organismHost>
    <name type="scientific">Saimiri sciureus</name>
    <name type="common">Common squirrel monkey</name>
    <dbReference type="NCBI Taxonomy" id="9521"/>
</organismHost>
<dbReference type="EMBL" id="AJ410493">
    <property type="protein sequence ID" value="CAC84362.1"/>
    <property type="molecule type" value="Genomic_DNA"/>
</dbReference>
<comment type="subcellular location">
    <subcellularLocation>
        <location evidence="4">Virion</location>
    </subcellularLocation>
    <subcellularLocation>
        <location evidence="4">Host nucleus</location>
    </subcellularLocation>
</comment>
<evidence type="ECO:0000313" key="7">
    <source>
        <dbReference type="Proteomes" id="UP000168086"/>
    </source>
</evidence>
<organism evidence="6 7">
    <name type="scientific">Saimiriine herpesvirus 2 (strain 488)</name>
    <name type="common">SaHV-2</name>
    <name type="synonym">Herpesvirus saimiri</name>
    <dbReference type="NCBI Taxonomy" id="10384"/>
    <lineage>
        <taxon>Viruses</taxon>
        <taxon>Duplodnaviria</taxon>
        <taxon>Heunggongvirae</taxon>
        <taxon>Peploviricota</taxon>
        <taxon>Herviviricetes</taxon>
        <taxon>Herpesvirales</taxon>
        <taxon>Orthoherpesviridae</taxon>
        <taxon>Gammaherpesvirinae</taxon>
        <taxon>Rhadinovirus</taxon>
        <taxon>Rhadinovirus saimiriinegamma2</taxon>
        <taxon>Saimiriine herpesvirus 2</taxon>
    </lineage>
</organism>
<evidence type="ECO:0000256" key="4">
    <source>
        <dbReference type="HAMAP-Rule" id="MF_04022"/>
    </source>
</evidence>
<gene>
    <name evidence="4" type="primary">SCP</name>
</gene>
<dbReference type="HAMAP" id="MF_04022">
    <property type="entry name" value="HSV_SCP_gammahv"/>
    <property type="match status" value="1"/>
</dbReference>
<reference evidence="6 7" key="1">
    <citation type="journal article" date="2003" name="Virology">
        <title>The genome of herpesvirus saimiri C488 which is capable of transforming human T cells.</title>
        <authorList>
            <person name="Ensser A."/>
            <person name="Thurau M."/>
            <person name="Wittmann S."/>
            <person name="Fickenscher H."/>
        </authorList>
    </citation>
    <scope>NUCLEOTIDE SEQUENCE [LARGE SCALE GENOMIC DNA]</scope>
    <source>
        <strain evidence="6">C488</strain>
    </source>
</reference>
<evidence type="ECO:0000256" key="1">
    <source>
        <dbReference type="ARBA" id="ARBA00022561"/>
    </source>
</evidence>
<keyword evidence="3 4" id="KW-0946">Virion</keyword>
<comment type="function">
    <text evidence="4">Participates in the assembly of the infectious particles by decorating the outer surface of the capsid shell and thus forming a layer between the capsid and the tegument. Complexes composed of the major capsid protein and small capsomere-interacting protein/SCP assemble together in the host cytoplasm and are translocated to the nucleus, where they accumulate and participate in capsid assembly.</text>
</comment>
<accession>Q80BL5</accession>
<dbReference type="GO" id="GO:0016032">
    <property type="term" value="P:viral process"/>
    <property type="evidence" value="ECO:0007669"/>
    <property type="project" value="UniProtKB-UniRule"/>
</dbReference>
<sequence length="138" mass="15213">MYRTKVKEPVVQGKLEESDSTNKLLQMLDALPPDNMTADEYSIMRRNYLVFLIAQHNFDQYRETTHGIKRKKHIESLKAKITPSALNNDSISSVGLLSTTLPTSLSSTPSSLTSMSGLSFSGTSAADTNDSKKKSKAK</sequence>
<dbReference type="GO" id="GO:0042025">
    <property type="term" value="C:host cell nucleus"/>
    <property type="evidence" value="ECO:0007669"/>
    <property type="project" value="UniProtKB-SubCell"/>
</dbReference>
<protein>
    <recommendedName>
        <fullName evidence="4">Small capsomere-interacting protein</fullName>
    </recommendedName>
</protein>